<dbReference type="PROSITE" id="PS00028">
    <property type="entry name" value="ZINC_FINGER_C2H2_1"/>
    <property type="match status" value="1"/>
</dbReference>
<dbReference type="STRING" id="133385.A0A2T9YCF8"/>
<evidence type="ECO:0000256" key="6">
    <source>
        <dbReference type="ARBA" id="ARBA00022771"/>
    </source>
</evidence>
<dbReference type="EMBL" id="MBFR01000280">
    <property type="protein sequence ID" value="PVU90023.1"/>
    <property type="molecule type" value="Genomic_DNA"/>
</dbReference>
<evidence type="ECO:0000259" key="10">
    <source>
        <dbReference type="PROSITE" id="PS00028"/>
    </source>
</evidence>
<dbReference type="InterPro" id="IPR003604">
    <property type="entry name" value="Matrin/U1-like-C_Znf_C2H2"/>
</dbReference>
<dbReference type="GO" id="GO:0005737">
    <property type="term" value="C:cytoplasm"/>
    <property type="evidence" value="ECO:0007669"/>
    <property type="project" value="UniProtKB-SubCell"/>
</dbReference>
<dbReference type="GO" id="GO:0008270">
    <property type="term" value="F:zinc ion binding"/>
    <property type="evidence" value="ECO:0007669"/>
    <property type="project" value="UniProtKB-KW"/>
</dbReference>
<keyword evidence="3" id="KW-0963">Cytoplasm</keyword>
<evidence type="ECO:0000313" key="12">
    <source>
        <dbReference type="Proteomes" id="UP000245383"/>
    </source>
</evidence>
<reference evidence="11 12" key="1">
    <citation type="journal article" date="2018" name="MBio">
        <title>Comparative Genomics Reveals the Core Gene Toolbox for the Fungus-Insect Symbiosis.</title>
        <authorList>
            <person name="Wang Y."/>
            <person name="Stata M."/>
            <person name="Wang W."/>
            <person name="Stajich J.E."/>
            <person name="White M.M."/>
            <person name="Moncalvo J.M."/>
        </authorList>
    </citation>
    <scope>NUCLEOTIDE SEQUENCE [LARGE SCALE GENOMIC DNA]</scope>
    <source>
        <strain evidence="11 12">SWE-8-4</strain>
    </source>
</reference>
<keyword evidence="6" id="KW-0863">Zinc-finger</keyword>
<dbReference type="Gene3D" id="3.30.160.60">
    <property type="entry name" value="Classic Zinc Finger"/>
    <property type="match status" value="1"/>
</dbReference>
<proteinExistence type="inferred from homology"/>
<evidence type="ECO:0000256" key="8">
    <source>
        <dbReference type="ARBA" id="ARBA00023242"/>
    </source>
</evidence>
<keyword evidence="4" id="KW-0690">Ribosome biogenesis</keyword>
<evidence type="ECO:0000256" key="4">
    <source>
        <dbReference type="ARBA" id="ARBA00022517"/>
    </source>
</evidence>
<name>A0A2T9YCF8_9FUNG</name>
<dbReference type="Proteomes" id="UP000245383">
    <property type="component" value="Unassembled WGS sequence"/>
</dbReference>
<evidence type="ECO:0000256" key="9">
    <source>
        <dbReference type="ARBA" id="ARBA00038064"/>
    </source>
</evidence>
<comment type="similarity">
    <text evidence="9">Belongs to the ZNF593/BUD20 C2H2-type zinc-finger protein family.</text>
</comment>
<protein>
    <recommendedName>
        <fullName evidence="10">C2H2-type domain-containing protein</fullName>
    </recommendedName>
</protein>
<dbReference type="GO" id="GO:0005634">
    <property type="term" value="C:nucleus"/>
    <property type="evidence" value="ECO:0007669"/>
    <property type="project" value="UniProtKB-SubCell"/>
</dbReference>
<dbReference type="Pfam" id="PF12171">
    <property type="entry name" value="zf-C2H2_jaz"/>
    <property type="match status" value="1"/>
</dbReference>
<dbReference type="PANTHER" id="PTHR46095:SF1">
    <property type="entry name" value="ZINC FINGER PROTEIN 593"/>
    <property type="match status" value="1"/>
</dbReference>
<keyword evidence="12" id="KW-1185">Reference proteome</keyword>
<evidence type="ECO:0000256" key="2">
    <source>
        <dbReference type="ARBA" id="ARBA00004496"/>
    </source>
</evidence>
<dbReference type="GO" id="GO:0043021">
    <property type="term" value="F:ribonucleoprotein complex binding"/>
    <property type="evidence" value="ECO:0007669"/>
    <property type="project" value="UniProtKB-ARBA"/>
</dbReference>
<feature type="domain" description="C2H2-type" evidence="10">
    <location>
        <begin position="61"/>
        <end position="83"/>
    </location>
</feature>
<evidence type="ECO:0000256" key="7">
    <source>
        <dbReference type="ARBA" id="ARBA00022833"/>
    </source>
</evidence>
<keyword evidence="5" id="KW-0479">Metal-binding</keyword>
<dbReference type="AlphaFoldDB" id="A0A2T9YCF8"/>
<dbReference type="SMART" id="SM00451">
    <property type="entry name" value="ZnF_U1"/>
    <property type="match status" value="1"/>
</dbReference>
<dbReference type="OrthoDB" id="24683at2759"/>
<evidence type="ECO:0000256" key="1">
    <source>
        <dbReference type="ARBA" id="ARBA00004123"/>
    </source>
</evidence>
<dbReference type="SUPFAM" id="SSF57667">
    <property type="entry name" value="beta-beta-alpha zinc fingers"/>
    <property type="match status" value="1"/>
</dbReference>
<accession>A0A2T9YCF8</accession>
<comment type="subcellular location">
    <subcellularLocation>
        <location evidence="2">Cytoplasm</location>
    </subcellularLocation>
    <subcellularLocation>
        <location evidence="1">Nucleus</location>
    </subcellularLocation>
</comment>
<gene>
    <name evidence="11" type="ORF">BB561_005056</name>
</gene>
<dbReference type="GO" id="GO:0042254">
    <property type="term" value="P:ribosome biogenesis"/>
    <property type="evidence" value="ECO:0007669"/>
    <property type="project" value="UniProtKB-KW"/>
</dbReference>
<dbReference type="InterPro" id="IPR036236">
    <property type="entry name" value="Znf_C2H2_sf"/>
</dbReference>
<dbReference type="InterPro" id="IPR022755">
    <property type="entry name" value="Znf_C2H2_jaz"/>
</dbReference>
<dbReference type="PANTHER" id="PTHR46095">
    <property type="entry name" value="ZINC FINGER PROTEIN 593"/>
    <property type="match status" value="1"/>
</dbReference>
<evidence type="ECO:0000313" key="11">
    <source>
        <dbReference type="EMBL" id="PVU90023.1"/>
    </source>
</evidence>
<dbReference type="GO" id="GO:0003676">
    <property type="term" value="F:nucleic acid binding"/>
    <property type="evidence" value="ECO:0007669"/>
    <property type="project" value="InterPro"/>
</dbReference>
<evidence type="ECO:0000256" key="5">
    <source>
        <dbReference type="ARBA" id="ARBA00022723"/>
    </source>
</evidence>
<keyword evidence="7" id="KW-0862">Zinc</keyword>
<dbReference type="InterPro" id="IPR013087">
    <property type="entry name" value="Znf_C2H2_type"/>
</dbReference>
<evidence type="ECO:0000256" key="3">
    <source>
        <dbReference type="ARBA" id="ARBA00022490"/>
    </source>
</evidence>
<dbReference type="FunFam" id="3.30.160.60:FF:000299">
    <property type="entry name" value="Zinc finger protein 593"/>
    <property type="match status" value="1"/>
</dbReference>
<comment type="caution">
    <text evidence="11">The sequence shown here is derived from an EMBL/GenBank/DDBJ whole genome shotgun (WGS) entry which is preliminary data.</text>
</comment>
<dbReference type="InterPro" id="IPR051879">
    <property type="entry name" value="C2H2-ZF_Maturation_Protein"/>
</dbReference>
<sequence length="138" mass="15653">MGRLRRSRVHKGIKDISKKYRLKRKTKDLDQIQADLLPENKPKLESFEIDPELPGLGQFYCIECTKHFTDATSKLKHIASKVHKRRLRQLKDTAYTQKEAEYAAGVGSGSSFSAESSSLLAITRKNKQASDSSKMIIE</sequence>
<organism evidence="11 12">
    <name type="scientific">Smittium simulii</name>
    <dbReference type="NCBI Taxonomy" id="133385"/>
    <lineage>
        <taxon>Eukaryota</taxon>
        <taxon>Fungi</taxon>
        <taxon>Fungi incertae sedis</taxon>
        <taxon>Zoopagomycota</taxon>
        <taxon>Kickxellomycotina</taxon>
        <taxon>Harpellomycetes</taxon>
        <taxon>Harpellales</taxon>
        <taxon>Legeriomycetaceae</taxon>
        <taxon>Smittium</taxon>
    </lineage>
</organism>
<keyword evidence="8" id="KW-0539">Nucleus</keyword>